<protein>
    <submittedName>
        <fullName evidence="1">Uncharacterized protein</fullName>
    </submittedName>
</protein>
<name>A0A820PJG1_9BILA</name>
<feature type="non-terminal residue" evidence="1">
    <location>
        <position position="1"/>
    </location>
</feature>
<sequence length="99" mass="11859">YLKLNLPLDNSFLRDIQILRISRRSDPEGSNTIVRTGRCVLGLLSSNEIDLLSNEWLMYSLEIIDNSWIIKRKYNDFEGKEHIEYHEIDYYWNKVFSMV</sequence>
<gene>
    <name evidence="1" type="ORF">FNK824_LOCUS44093</name>
</gene>
<reference evidence="1" key="1">
    <citation type="submission" date="2021-02" db="EMBL/GenBank/DDBJ databases">
        <authorList>
            <person name="Nowell W R."/>
        </authorList>
    </citation>
    <scope>NUCLEOTIDE SEQUENCE</scope>
</reference>
<accession>A0A820PJG1</accession>
<dbReference type="Proteomes" id="UP000663874">
    <property type="component" value="Unassembled WGS sequence"/>
</dbReference>
<evidence type="ECO:0000313" key="1">
    <source>
        <dbReference type="EMBL" id="CAF4405349.1"/>
    </source>
</evidence>
<dbReference type="AlphaFoldDB" id="A0A820PJG1"/>
<evidence type="ECO:0000313" key="2">
    <source>
        <dbReference type="Proteomes" id="UP000663874"/>
    </source>
</evidence>
<dbReference type="EMBL" id="CAJOBE010067284">
    <property type="protein sequence ID" value="CAF4405349.1"/>
    <property type="molecule type" value="Genomic_DNA"/>
</dbReference>
<organism evidence="1 2">
    <name type="scientific">Rotaria sordida</name>
    <dbReference type="NCBI Taxonomy" id="392033"/>
    <lineage>
        <taxon>Eukaryota</taxon>
        <taxon>Metazoa</taxon>
        <taxon>Spiralia</taxon>
        <taxon>Gnathifera</taxon>
        <taxon>Rotifera</taxon>
        <taxon>Eurotatoria</taxon>
        <taxon>Bdelloidea</taxon>
        <taxon>Philodinida</taxon>
        <taxon>Philodinidae</taxon>
        <taxon>Rotaria</taxon>
    </lineage>
</organism>
<proteinExistence type="predicted"/>
<comment type="caution">
    <text evidence="1">The sequence shown here is derived from an EMBL/GenBank/DDBJ whole genome shotgun (WGS) entry which is preliminary data.</text>
</comment>